<name>A0A1I2RQJ3_9GAMM</name>
<dbReference type="RefSeq" id="WP_090727888.1">
    <property type="nucleotide sequence ID" value="NZ_FOOU01000006.1"/>
</dbReference>
<comment type="function">
    <text evidence="8">The alpha subunit is responsible for the aldol cleavage of indoleglycerol phosphate to indole and glyceraldehyde 3-phosphate.</text>
</comment>
<dbReference type="UniPathway" id="UPA00035">
    <property type="reaction ID" value="UER00044"/>
</dbReference>
<keyword evidence="11" id="KW-1185">Reference proteome</keyword>
<dbReference type="PANTHER" id="PTHR43406:SF1">
    <property type="entry name" value="TRYPTOPHAN SYNTHASE ALPHA CHAIN, CHLOROPLASTIC"/>
    <property type="match status" value="1"/>
</dbReference>
<dbReference type="STRING" id="1045558.SAMN05216175_106156"/>
<reference evidence="11" key="1">
    <citation type="submission" date="2016-10" db="EMBL/GenBank/DDBJ databases">
        <authorList>
            <person name="Varghese N."/>
            <person name="Submissions S."/>
        </authorList>
    </citation>
    <scope>NUCLEOTIDE SEQUENCE [LARGE SCALE GENOMIC DNA]</scope>
    <source>
        <strain evidence="11">CGMCC 1.10971</strain>
    </source>
</reference>
<dbReference type="InterPro" id="IPR002028">
    <property type="entry name" value="Trp_synthase_suA"/>
</dbReference>
<dbReference type="NCBIfam" id="TIGR00262">
    <property type="entry name" value="trpA"/>
    <property type="match status" value="1"/>
</dbReference>
<evidence type="ECO:0000256" key="8">
    <source>
        <dbReference type="HAMAP-Rule" id="MF_00131"/>
    </source>
</evidence>
<organism evidence="10 11">
    <name type="scientific">Neptunomonas qingdaonensis</name>
    <dbReference type="NCBI Taxonomy" id="1045558"/>
    <lineage>
        <taxon>Bacteria</taxon>
        <taxon>Pseudomonadati</taxon>
        <taxon>Pseudomonadota</taxon>
        <taxon>Gammaproteobacteria</taxon>
        <taxon>Oceanospirillales</taxon>
        <taxon>Oceanospirillaceae</taxon>
        <taxon>Neptunomonas</taxon>
    </lineage>
</organism>
<evidence type="ECO:0000256" key="4">
    <source>
        <dbReference type="ARBA" id="ARBA00022822"/>
    </source>
</evidence>
<dbReference type="PROSITE" id="PS00167">
    <property type="entry name" value="TRP_SYNTHASE_ALPHA"/>
    <property type="match status" value="1"/>
</dbReference>
<protein>
    <recommendedName>
        <fullName evidence="8">Tryptophan synthase alpha chain</fullName>
        <ecNumber evidence="8">4.2.1.20</ecNumber>
    </recommendedName>
</protein>
<dbReference type="Gene3D" id="3.20.20.70">
    <property type="entry name" value="Aldolase class I"/>
    <property type="match status" value="1"/>
</dbReference>
<dbReference type="InterPro" id="IPR011060">
    <property type="entry name" value="RibuloseP-bd_barrel"/>
</dbReference>
<feature type="active site" description="Proton acceptor" evidence="8">
    <location>
        <position position="49"/>
    </location>
</feature>
<keyword evidence="5 8" id="KW-0057">Aromatic amino acid biosynthesis</keyword>
<dbReference type="EMBL" id="FOOU01000006">
    <property type="protein sequence ID" value="SFG40897.1"/>
    <property type="molecule type" value="Genomic_DNA"/>
</dbReference>
<dbReference type="OrthoDB" id="9804578at2"/>
<keyword evidence="6 8" id="KW-0456">Lyase</keyword>
<dbReference type="HAMAP" id="MF_00131">
    <property type="entry name" value="Trp_synth_alpha"/>
    <property type="match status" value="1"/>
</dbReference>
<keyword evidence="3 8" id="KW-0028">Amino-acid biosynthesis</keyword>
<dbReference type="InterPro" id="IPR013785">
    <property type="entry name" value="Aldolase_TIM"/>
</dbReference>
<evidence type="ECO:0000256" key="5">
    <source>
        <dbReference type="ARBA" id="ARBA00023141"/>
    </source>
</evidence>
<dbReference type="GO" id="GO:0004834">
    <property type="term" value="F:tryptophan synthase activity"/>
    <property type="evidence" value="ECO:0007669"/>
    <property type="project" value="UniProtKB-UniRule"/>
</dbReference>
<evidence type="ECO:0000256" key="2">
    <source>
        <dbReference type="ARBA" id="ARBA00011270"/>
    </source>
</evidence>
<evidence type="ECO:0000256" key="9">
    <source>
        <dbReference type="RuleBase" id="RU003662"/>
    </source>
</evidence>
<sequence length="260" mass="28898">MNKLTSYIQQQRQNKPLLMMTHVVYGYPNIEKSLEIMQLMLEKGVEILEVQFPFSDPVADGPTITTACHHALEHKPTLSQCLKDIKKLAQQYPDSRMLLMSYLNPLLQPGFESLAEQMGDDIVGVIIPDLPIDHHDMLTPLTDKGISPIWLITPDMHEDRIRLVTEQAQGMLYCVSRSGVTGQLAAGEDSARMQHMQRYLKTIRQSTPLPLAVGFGINSSEDIAALKGHADVAIVGSAFLNAFNNNGLEAVSHKLKELQA</sequence>
<dbReference type="AlphaFoldDB" id="A0A1I2RQJ3"/>
<dbReference type="PANTHER" id="PTHR43406">
    <property type="entry name" value="TRYPTOPHAN SYNTHASE, ALPHA CHAIN"/>
    <property type="match status" value="1"/>
</dbReference>
<comment type="subunit">
    <text evidence="2 8">Tetramer of two alpha and two beta chains.</text>
</comment>
<evidence type="ECO:0000313" key="11">
    <source>
        <dbReference type="Proteomes" id="UP000198623"/>
    </source>
</evidence>
<dbReference type="CDD" id="cd04724">
    <property type="entry name" value="Tryptophan_synthase_alpha"/>
    <property type="match status" value="1"/>
</dbReference>
<comment type="catalytic activity">
    <reaction evidence="7 8">
        <text>(1S,2R)-1-C-(indol-3-yl)glycerol 3-phosphate + L-serine = D-glyceraldehyde 3-phosphate + L-tryptophan + H2O</text>
        <dbReference type="Rhea" id="RHEA:10532"/>
        <dbReference type="ChEBI" id="CHEBI:15377"/>
        <dbReference type="ChEBI" id="CHEBI:33384"/>
        <dbReference type="ChEBI" id="CHEBI:57912"/>
        <dbReference type="ChEBI" id="CHEBI:58866"/>
        <dbReference type="ChEBI" id="CHEBI:59776"/>
        <dbReference type="EC" id="4.2.1.20"/>
    </reaction>
</comment>
<feature type="active site" description="Proton acceptor" evidence="8">
    <location>
        <position position="60"/>
    </location>
</feature>
<evidence type="ECO:0000256" key="7">
    <source>
        <dbReference type="ARBA" id="ARBA00049047"/>
    </source>
</evidence>
<comment type="pathway">
    <text evidence="1 8">Amino-acid biosynthesis; L-tryptophan biosynthesis; L-tryptophan from chorismate: step 5/5.</text>
</comment>
<dbReference type="EC" id="4.2.1.20" evidence="8"/>
<dbReference type="Proteomes" id="UP000198623">
    <property type="component" value="Unassembled WGS sequence"/>
</dbReference>
<comment type="similarity">
    <text evidence="8 9">Belongs to the TrpA family.</text>
</comment>
<dbReference type="GO" id="GO:0005829">
    <property type="term" value="C:cytosol"/>
    <property type="evidence" value="ECO:0007669"/>
    <property type="project" value="TreeGrafter"/>
</dbReference>
<evidence type="ECO:0000313" key="10">
    <source>
        <dbReference type="EMBL" id="SFG40897.1"/>
    </source>
</evidence>
<accession>A0A1I2RQJ3</accession>
<dbReference type="InterPro" id="IPR018204">
    <property type="entry name" value="Trp_synthase_alpha_AS"/>
</dbReference>
<proteinExistence type="inferred from homology"/>
<gene>
    <name evidence="8" type="primary">trpA</name>
    <name evidence="10" type="ORF">SAMN05216175_106156</name>
</gene>
<dbReference type="SUPFAM" id="SSF51366">
    <property type="entry name" value="Ribulose-phoshate binding barrel"/>
    <property type="match status" value="1"/>
</dbReference>
<keyword evidence="4 8" id="KW-0822">Tryptophan biosynthesis</keyword>
<dbReference type="Pfam" id="PF00290">
    <property type="entry name" value="Trp_syntA"/>
    <property type="match status" value="1"/>
</dbReference>
<evidence type="ECO:0000256" key="3">
    <source>
        <dbReference type="ARBA" id="ARBA00022605"/>
    </source>
</evidence>
<evidence type="ECO:0000256" key="1">
    <source>
        <dbReference type="ARBA" id="ARBA00004733"/>
    </source>
</evidence>
<evidence type="ECO:0000256" key="6">
    <source>
        <dbReference type="ARBA" id="ARBA00023239"/>
    </source>
</evidence>